<gene>
    <name evidence="1" type="ORF">EZE20_05020</name>
</gene>
<dbReference type="AlphaFoldDB" id="A0A4R4KHQ9"/>
<accession>A0A4R4KHQ9</accession>
<dbReference type="RefSeq" id="WP_132115172.1">
    <property type="nucleotide sequence ID" value="NZ_SMJU01000003.1"/>
</dbReference>
<dbReference type="EMBL" id="SMJU01000003">
    <property type="protein sequence ID" value="TDB67313.1"/>
    <property type="molecule type" value="Genomic_DNA"/>
</dbReference>
<name>A0A4R4KHQ9_9BACT</name>
<comment type="caution">
    <text evidence="1">The sequence shown here is derived from an EMBL/GenBank/DDBJ whole genome shotgun (WGS) entry which is preliminary data.</text>
</comment>
<protein>
    <submittedName>
        <fullName evidence="1">Uncharacterized protein</fullName>
    </submittedName>
</protein>
<reference evidence="1 2" key="1">
    <citation type="submission" date="2019-02" db="EMBL/GenBank/DDBJ databases">
        <title>Arundinibacter roseus gen. nov., sp. nov., a new member of the family Cytophagaceae.</title>
        <authorList>
            <person name="Szuroczki S."/>
            <person name="Khayer B."/>
            <person name="Sproer C."/>
            <person name="Toumi M."/>
            <person name="Szabo A."/>
            <person name="Felfoldi T."/>
            <person name="Schumann P."/>
            <person name="Toth E."/>
        </authorList>
    </citation>
    <scope>NUCLEOTIDE SEQUENCE [LARGE SCALE GENOMIC DNA]</scope>
    <source>
        <strain evidence="1 2">DMA-k-7a</strain>
    </source>
</reference>
<evidence type="ECO:0000313" key="1">
    <source>
        <dbReference type="EMBL" id="TDB67313.1"/>
    </source>
</evidence>
<proteinExistence type="predicted"/>
<dbReference type="Proteomes" id="UP000295706">
    <property type="component" value="Unassembled WGS sequence"/>
</dbReference>
<organism evidence="1 2">
    <name type="scientific">Arundinibacter roseus</name>
    <dbReference type="NCBI Taxonomy" id="2070510"/>
    <lineage>
        <taxon>Bacteria</taxon>
        <taxon>Pseudomonadati</taxon>
        <taxon>Bacteroidota</taxon>
        <taxon>Cytophagia</taxon>
        <taxon>Cytophagales</taxon>
        <taxon>Spirosomataceae</taxon>
        <taxon>Arundinibacter</taxon>
    </lineage>
</organism>
<keyword evidence="2" id="KW-1185">Reference proteome</keyword>
<sequence>MINLDQVESLSKINNNGKDALVFNYKSGRSEIWLFNSSDSRERAFVALRNGEQTDFLVD</sequence>
<evidence type="ECO:0000313" key="2">
    <source>
        <dbReference type="Proteomes" id="UP000295706"/>
    </source>
</evidence>